<gene>
    <name evidence="1" type="ORF">IPMB12_04590</name>
</gene>
<dbReference type="InterPro" id="IPR032495">
    <property type="entry name" value="Phage_TTP_11"/>
</dbReference>
<dbReference type="KEGG" id="orb:IPMB12_04590"/>
<accession>A0A6G9IB21</accession>
<dbReference type="Gene3D" id="4.10.410.40">
    <property type="match status" value="1"/>
</dbReference>
<dbReference type="Proteomes" id="UP000501168">
    <property type="component" value="Chromosome"/>
</dbReference>
<sequence length="144" mass="15344">MASKYELTQGTKILVSKAAATEANPTSATWLDLGGSTTEFSYSGGQKADIDVTTLGSTEQEMTNGLPAPGEITFSGNWVIEDEAQKSLRSAYDDDAIHAFKITFPSGKGYAFLAEVRQNSFSVATSGVVTASYTLRMKGKLVEI</sequence>
<dbReference type="InParanoid" id="A0A6G9IB21"/>
<dbReference type="AlphaFoldDB" id="A0A6G9IB21"/>
<dbReference type="EMBL" id="CP050253">
    <property type="protein sequence ID" value="QIQ21019.1"/>
    <property type="molecule type" value="Genomic_DNA"/>
</dbReference>
<proteinExistence type="predicted"/>
<organism evidence="1 2">
    <name type="scientific">Zophobihabitans entericus</name>
    <dbReference type="NCBI Taxonomy" id="1635327"/>
    <lineage>
        <taxon>Bacteria</taxon>
        <taxon>Pseudomonadati</taxon>
        <taxon>Pseudomonadota</taxon>
        <taxon>Gammaproteobacteria</taxon>
        <taxon>Orbales</taxon>
        <taxon>Orbaceae</taxon>
        <taxon>Zophobihabitans</taxon>
    </lineage>
</organism>
<dbReference type="Pfam" id="PF16460">
    <property type="entry name" value="Phage_TTP_11"/>
    <property type="match status" value="1"/>
</dbReference>
<reference evidence="1 2" key="1">
    <citation type="submission" date="2020-03" db="EMBL/GenBank/DDBJ databases">
        <title>Complete genome sequence of Orbus sp. IPMB12 (BCRC 80908).</title>
        <authorList>
            <person name="Lo W.-S."/>
            <person name="Chang T.-H."/>
            <person name="Kuo C.-H."/>
        </authorList>
    </citation>
    <scope>NUCLEOTIDE SEQUENCE [LARGE SCALE GENOMIC DNA]</scope>
    <source>
        <strain evidence="1 2">IPMB12</strain>
    </source>
</reference>
<evidence type="ECO:0000313" key="2">
    <source>
        <dbReference type="Proteomes" id="UP000501168"/>
    </source>
</evidence>
<protein>
    <submittedName>
        <fullName evidence="1">Phage tail protein</fullName>
    </submittedName>
</protein>
<name>A0A6G9IB21_9GAMM</name>
<dbReference type="RefSeq" id="WP_166915385.1">
    <property type="nucleotide sequence ID" value="NZ_CP050253.1"/>
</dbReference>
<dbReference type="NCBIfam" id="NF047353">
    <property type="entry name" value="tube_lmo2291"/>
    <property type="match status" value="1"/>
</dbReference>
<keyword evidence="2" id="KW-1185">Reference proteome</keyword>
<evidence type="ECO:0000313" key="1">
    <source>
        <dbReference type="EMBL" id="QIQ21019.1"/>
    </source>
</evidence>